<protein>
    <submittedName>
        <fullName evidence="2">CheW-like protein</fullName>
    </submittedName>
</protein>
<dbReference type="RefSeq" id="WP_109627477.1">
    <property type="nucleotide sequence ID" value="NZ_CABJAT010000003.1"/>
</dbReference>
<dbReference type="SUPFAM" id="SSF50341">
    <property type="entry name" value="CheW-like"/>
    <property type="match status" value="1"/>
</dbReference>
<dbReference type="GO" id="GO:0006935">
    <property type="term" value="P:chemotaxis"/>
    <property type="evidence" value="ECO:0007669"/>
    <property type="project" value="InterPro"/>
</dbReference>
<keyword evidence="3" id="KW-1185">Reference proteome</keyword>
<dbReference type="GO" id="GO:0007165">
    <property type="term" value="P:signal transduction"/>
    <property type="evidence" value="ECO:0007669"/>
    <property type="project" value="InterPro"/>
</dbReference>
<gene>
    <name evidence="2" type="ORF">C7383_108176</name>
</gene>
<dbReference type="AlphaFoldDB" id="A0AB73T2U2"/>
<evidence type="ECO:0000259" key="1">
    <source>
        <dbReference type="Pfam" id="PF01584"/>
    </source>
</evidence>
<comment type="caution">
    <text evidence="2">The sequence shown here is derived from an EMBL/GenBank/DDBJ whole genome shotgun (WGS) entry which is preliminary data.</text>
</comment>
<dbReference type="InterPro" id="IPR036061">
    <property type="entry name" value="CheW-like_dom_sf"/>
</dbReference>
<evidence type="ECO:0000313" key="2">
    <source>
        <dbReference type="EMBL" id="PWJ74746.1"/>
    </source>
</evidence>
<name>A0AB73T2U2_9FIRM</name>
<dbReference type="Proteomes" id="UP000245412">
    <property type="component" value="Unassembled WGS sequence"/>
</dbReference>
<accession>A0AB73T2U2</accession>
<evidence type="ECO:0000313" key="3">
    <source>
        <dbReference type="Proteomes" id="UP000245412"/>
    </source>
</evidence>
<organism evidence="2 3">
    <name type="scientific">Murimonas intestini</name>
    <dbReference type="NCBI Taxonomy" id="1337051"/>
    <lineage>
        <taxon>Bacteria</taxon>
        <taxon>Bacillati</taxon>
        <taxon>Bacillota</taxon>
        <taxon>Clostridia</taxon>
        <taxon>Lachnospirales</taxon>
        <taxon>Lachnospiraceae</taxon>
        <taxon>Murimonas</taxon>
    </lineage>
</organism>
<proteinExistence type="predicted"/>
<sequence>METPYILFQAGKINFLVLMEYVDVIDRAGSVSSQNIPVYDFAGICGLKKNGGRSSYALLMHTDSCRFGIVSDRVVDVVNISDGDILSLEGPALWEKNNYLAGVVWTGNPEPPAMYYIDVPSLYERVSSSEPDYWF</sequence>
<dbReference type="EMBL" id="QGGY01000008">
    <property type="protein sequence ID" value="PWJ74746.1"/>
    <property type="molecule type" value="Genomic_DNA"/>
</dbReference>
<feature type="domain" description="CheW-like" evidence="1">
    <location>
        <begin position="34"/>
        <end position="122"/>
    </location>
</feature>
<dbReference type="InterPro" id="IPR002545">
    <property type="entry name" value="CheW-lke_dom"/>
</dbReference>
<reference evidence="2 3" key="1">
    <citation type="submission" date="2018-05" db="EMBL/GenBank/DDBJ databases">
        <authorList>
            <person name="Goeker M."/>
            <person name="Huntemann M."/>
            <person name="Clum A."/>
            <person name="Pillay M."/>
            <person name="Palaniappan K."/>
            <person name="Varghese N."/>
            <person name="Mikhailova N."/>
            <person name="Stamatis D."/>
            <person name="Reddy T."/>
            <person name="Daum C."/>
            <person name="Shapiro N."/>
            <person name="Ivanova N."/>
            <person name="Kyrpides N."/>
            <person name="Woyke T."/>
        </authorList>
    </citation>
    <scope>NUCLEOTIDE SEQUENCE [LARGE SCALE GENOMIC DNA]</scope>
    <source>
        <strain evidence="2 3">DSM 26524</strain>
    </source>
</reference>
<dbReference type="Pfam" id="PF01584">
    <property type="entry name" value="CheW"/>
    <property type="match status" value="1"/>
</dbReference>